<dbReference type="OrthoDB" id="594147at2"/>
<feature type="transmembrane region" description="Helical" evidence="6">
    <location>
        <begin position="27"/>
        <end position="48"/>
    </location>
</feature>
<evidence type="ECO:0000259" key="8">
    <source>
        <dbReference type="Pfam" id="PF26002"/>
    </source>
</evidence>
<dbReference type="AlphaFoldDB" id="A0A5B7TRH7"/>
<reference evidence="9 10" key="1">
    <citation type="submission" date="2019-05" db="EMBL/GenBank/DDBJ databases">
        <title>Algicella ahnfeltiae gen. nov., sp. nov., a novel marine bacterium of the family Flavobacteriaceae isolated from a red alga.</title>
        <authorList>
            <person name="Nedashkovskaya O.I."/>
            <person name="Kukhlevskiy A.D."/>
            <person name="Kim S.-G."/>
            <person name="Zhukova N.V."/>
            <person name="Mikhailov V.V."/>
        </authorList>
    </citation>
    <scope>NUCLEOTIDE SEQUENCE [LARGE SCALE GENOMIC DNA]</scope>
    <source>
        <strain evidence="9 10">10Alg115</strain>
    </source>
</reference>
<evidence type="ECO:0000256" key="2">
    <source>
        <dbReference type="ARBA" id="ARBA00022692"/>
    </source>
</evidence>
<dbReference type="Gene3D" id="2.40.30.170">
    <property type="match status" value="1"/>
</dbReference>
<evidence type="ECO:0000256" key="5">
    <source>
        <dbReference type="SAM" id="Coils"/>
    </source>
</evidence>
<dbReference type="InterPro" id="IPR058982">
    <property type="entry name" value="Beta-barrel_AprE"/>
</dbReference>
<dbReference type="Pfam" id="PF26002">
    <property type="entry name" value="Beta-barrel_AprE"/>
    <property type="match status" value="1"/>
</dbReference>
<dbReference type="PANTHER" id="PTHR30386:SF26">
    <property type="entry name" value="TRANSPORT PROTEIN COMB"/>
    <property type="match status" value="1"/>
</dbReference>
<dbReference type="Pfam" id="PF25935">
    <property type="entry name" value="BSH_LcnD"/>
    <property type="match status" value="1"/>
</dbReference>
<organism evidence="9 10">
    <name type="scientific">Aureibaculum algae</name>
    <dbReference type="NCBI Taxonomy" id="2584122"/>
    <lineage>
        <taxon>Bacteria</taxon>
        <taxon>Pseudomonadati</taxon>
        <taxon>Bacteroidota</taxon>
        <taxon>Flavobacteriia</taxon>
        <taxon>Flavobacteriales</taxon>
        <taxon>Flavobacteriaceae</taxon>
        <taxon>Aureibaculum</taxon>
    </lineage>
</organism>
<name>A0A5B7TRH7_9FLAO</name>
<feature type="domain" description="AprE-like beta-barrel" evidence="8">
    <location>
        <begin position="272"/>
        <end position="357"/>
    </location>
</feature>
<dbReference type="RefSeq" id="WP_138948499.1">
    <property type="nucleotide sequence ID" value="NZ_CP040749.1"/>
</dbReference>
<evidence type="ECO:0000256" key="1">
    <source>
        <dbReference type="ARBA" id="ARBA00004167"/>
    </source>
</evidence>
<proteinExistence type="predicted"/>
<keyword evidence="10" id="KW-1185">Reference proteome</keyword>
<evidence type="ECO:0000256" key="6">
    <source>
        <dbReference type="SAM" id="Phobius"/>
    </source>
</evidence>
<dbReference type="GO" id="GO:0016020">
    <property type="term" value="C:membrane"/>
    <property type="evidence" value="ECO:0007669"/>
    <property type="project" value="UniProtKB-SubCell"/>
</dbReference>
<dbReference type="InterPro" id="IPR050739">
    <property type="entry name" value="MFP"/>
</dbReference>
<evidence type="ECO:0000313" key="9">
    <source>
        <dbReference type="EMBL" id="QCX37567.1"/>
    </source>
</evidence>
<dbReference type="InterPro" id="IPR058786">
    <property type="entry name" value="BSH_LcnD"/>
</dbReference>
<feature type="domain" description="LcnD-like barrel-sandwich hybrid" evidence="7">
    <location>
        <begin position="66"/>
        <end position="268"/>
    </location>
</feature>
<accession>A0A5B7TRH7</accession>
<comment type="subcellular location">
    <subcellularLocation>
        <location evidence="1">Membrane</location>
        <topology evidence="1">Single-pass membrane protein</topology>
    </subcellularLocation>
</comment>
<keyword evidence="2 6" id="KW-0812">Transmembrane</keyword>
<keyword evidence="5" id="KW-0175">Coiled coil</keyword>
<evidence type="ECO:0000256" key="3">
    <source>
        <dbReference type="ARBA" id="ARBA00022989"/>
    </source>
</evidence>
<evidence type="ECO:0000259" key="7">
    <source>
        <dbReference type="Pfam" id="PF25935"/>
    </source>
</evidence>
<feature type="coiled-coil region" evidence="5">
    <location>
        <begin position="204"/>
        <end position="231"/>
    </location>
</feature>
<gene>
    <name evidence="9" type="ORF">FF125_03625</name>
</gene>
<dbReference type="KEGG" id="fbe:FF125_03625"/>
<keyword evidence="4 6" id="KW-0472">Membrane</keyword>
<dbReference type="EMBL" id="CP040749">
    <property type="protein sequence ID" value="QCX37567.1"/>
    <property type="molecule type" value="Genomic_DNA"/>
</dbReference>
<dbReference type="PANTHER" id="PTHR30386">
    <property type="entry name" value="MEMBRANE FUSION SUBUNIT OF EMRAB-TOLC MULTIDRUG EFFLUX PUMP"/>
    <property type="match status" value="1"/>
</dbReference>
<evidence type="ECO:0000313" key="10">
    <source>
        <dbReference type="Proteomes" id="UP000306229"/>
    </source>
</evidence>
<sequence length="384" mass="44321">MKKIFPKEIIDGTTEVHRFKHRVNSKIIYSILLLSVIGMAIALPFVYLDIYSSSRGVIKSEKERNQIASLYSGRIKILNLKENQVVRQGDTLIIVDNTVGQEKLNLIKNQLDETNLFVVDLEYLSNTQNLSRNKIQSFLYQKQYLQYIQKLRELQTRYSKCKTDFVRQKKLFDKEVIAQQEYENSQYDLDLALSELSYFKKQQRNQWQAELTQQKNNAKELKSTLTQYTEEQSNYIIKSPVNGTIQNLIGLEVGNFITAGNSIAEISPDTDLIAECYVSPSDIGLLKNDNNIKFQIDAYNYNQWGMATGKIIEVGKDITLVNDIPMFKVKCSIDQEQLFLKNGFAGNLKKGMTLNARFFIANRSAFQLLYDKVDDWFNPSKITN</sequence>
<evidence type="ECO:0000256" key="4">
    <source>
        <dbReference type="ARBA" id="ARBA00023136"/>
    </source>
</evidence>
<keyword evidence="3 6" id="KW-1133">Transmembrane helix</keyword>
<dbReference type="Proteomes" id="UP000306229">
    <property type="component" value="Chromosome"/>
</dbReference>
<protein>
    <submittedName>
        <fullName evidence="9">HlyD family efflux transporter periplasmic adaptor subunit</fullName>
    </submittedName>
</protein>